<evidence type="ECO:0000256" key="7">
    <source>
        <dbReference type="ARBA" id="ARBA00022989"/>
    </source>
</evidence>
<reference evidence="18 19" key="1">
    <citation type="submission" date="2010-10" db="EMBL/GenBank/DDBJ databases">
        <authorList>
            <person name="Durkin A.S."/>
            <person name="Madupu R."/>
            <person name="Torralba M."/>
            <person name="Gillis M."/>
            <person name="Methe B."/>
            <person name="Sutton G."/>
            <person name="Nelson K.E."/>
        </authorList>
    </citation>
    <scope>NUCLEOTIDE SEQUENCE [LARGE SCALE GENOMIC DNA]</scope>
    <source>
        <strain evidence="18 19">ACS-139-V-Col8</strain>
    </source>
</reference>
<feature type="transmembrane region" description="Helical" evidence="17">
    <location>
        <begin position="192"/>
        <end position="208"/>
    </location>
</feature>
<evidence type="ECO:0000256" key="13">
    <source>
        <dbReference type="ARBA" id="ARBA00041418"/>
    </source>
</evidence>
<evidence type="ECO:0000256" key="17">
    <source>
        <dbReference type="SAM" id="Phobius"/>
    </source>
</evidence>
<feature type="transmembrane region" description="Helical" evidence="17">
    <location>
        <begin position="32"/>
        <end position="52"/>
    </location>
</feature>
<organism evidence="18 19">
    <name type="scientific">Eremococcus coleocola ACS-139-V-Col8</name>
    <dbReference type="NCBI Taxonomy" id="908337"/>
    <lineage>
        <taxon>Bacteria</taxon>
        <taxon>Bacillati</taxon>
        <taxon>Bacillota</taxon>
        <taxon>Bacilli</taxon>
        <taxon>Lactobacillales</taxon>
        <taxon>Aerococcaceae</taxon>
        <taxon>Eremococcus</taxon>
    </lineage>
</organism>
<evidence type="ECO:0000256" key="10">
    <source>
        <dbReference type="ARBA" id="ARBA00033270"/>
    </source>
</evidence>
<keyword evidence="3" id="KW-0808">Transferase</keyword>
<name>E4KNG0_9LACT</name>
<comment type="subcellular location">
    <subcellularLocation>
        <location evidence="1">Membrane</location>
        <topology evidence="1">Multi-pass membrane protein</topology>
    </subcellularLocation>
</comment>
<dbReference type="Pfam" id="PF01098">
    <property type="entry name" value="FTSW_RODA_SPOVE"/>
    <property type="match status" value="1"/>
</dbReference>
<evidence type="ECO:0000256" key="3">
    <source>
        <dbReference type="ARBA" id="ARBA00022679"/>
    </source>
</evidence>
<dbReference type="GO" id="GO:0015648">
    <property type="term" value="F:lipid-linked peptidoglycan transporter activity"/>
    <property type="evidence" value="ECO:0007669"/>
    <property type="project" value="TreeGrafter"/>
</dbReference>
<keyword evidence="2" id="KW-0328">Glycosyltransferase</keyword>
<comment type="function">
    <text evidence="16">Peptidoglycan polymerase that is essential for cell division.</text>
</comment>
<evidence type="ECO:0000313" key="19">
    <source>
        <dbReference type="Proteomes" id="UP000005990"/>
    </source>
</evidence>
<dbReference type="PROSITE" id="PS00428">
    <property type="entry name" value="FTSW_RODA_SPOVE"/>
    <property type="match status" value="1"/>
</dbReference>
<dbReference type="PANTHER" id="PTHR30474">
    <property type="entry name" value="CELL CYCLE PROTEIN"/>
    <property type="match status" value="1"/>
</dbReference>
<evidence type="ECO:0000256" key="1">
    <source>
        <dbReference type="ARBA" id="ARBA00004141"/>
    </source>
</evidence>
<evidence type="ECO:0000256" key="2">
    <source>
        <dbReference type="ARBA" id="ARBA00022676"/>
    </source>
</evidence>
<dbReference type="InterPro" id="IPR001182">
    <property type="entry name" value="FtsW/RodA"/>
</dbReference>
<evidence type="ECO:0000256" key="9">
    <source>
        <dbReference type="ARBA" id="ARBA00032370"/>
    </source>
</evidence>
<feature type="transmembrane region" description="Helical" evidence="17">
    <location>
        <begin position="372"/>
        <end position="393"/>
    </location>
</feature>
<dbReference type="GO" id="GO:0051301">
    <property type="term" value="P:cell division"/>
    <property type="evidence" value="ECO:0007669"/>
    <property type="project" value="InterPro"/>
</dbReference>
<dbReference type="STRING" id="908337.HMPREF9257_0322"/>
<evidence type="ECO:0000256" key="15">
    <source>
        <dbReference type="ARBA" id="ARBA00049902"/>
    </source>
</evidence>
<protein>
    <recommendedName>
        <fullName evidence="12">Probable peptidoglycan glycosyltransferase FtsW</fullName>
        <ecNumber evidence="14">2.4.99.28</ecNumber>
    </recommendedName>
    <alternativeName>
        <fullName evidence="13">Cell division protein FtsW</fullName>
    </alternativeName>
    <alternativeName>
        <fullName evidence="10">Cell wall polymerase</fullName>
    </alternativeName>
    <alternativeName>
        <fullName evidence="9">Peptidoglycan polymerase</fullName>
    </alternativeName>
</protein>
<evidence type="ECO:0000256" key="12">
    <source>
        <dbReference type="ARBA" id="ARBA00041185"/>
    </source>
</evidence>
<feature type="transmembrane region" description="Helical" evidence="17">
    <location>
        <begin position="309"/>
        <end position="330"/>
    </location>
</feature>
<dbReference type="InterPro" id="IPR018365">
    <property type="entry name" value="Cell_cycle_FtsW-rel_CS"/>
</dbReference>
<comment type="catalytic activity">
    <reaction evidence="15">
        <text>[GlcNAc-(1-&gt;4)-Mur2Ac(oyl-L-Ala-gamma-D-Glu-L-Lys-D-Ala-D-Ala)](n)-di-trans,octa-cis-undecaprenyl diphosphate + beta-D-GlcNAc-(1-&gt;4)-Mur2Ac(oyl-L-Ala-gamma-D-Glu-L-Lys-D-Ala-D-Ala)-di-trans,octa-cis-undecaprenyl diphosphate = [GlcNAc-(1-&gt;4)-Mur2Ac(oyl-L-Ala-gamma-D-Glu-L-Lys-D-Ala-D-Ala)](n+1)-di-trans,octa-cis-undecaprenyl diphosphate + di-trans,octa-cis-undecaprenyl diphosphate + H(+)</text>
        <dbReference type="Rhea" id="RHEA:23708"/>
        <dbReference type="Rhea" id="RHEA-COMP:9602"/>
        <dbReference type="Rhea" id="RHEA-COMP:9603"/>
        <dbReference type="ChEBI" id="CHEBI:15378"/>
        <dbReference type="ChEBI" id="CHEBI:58405"/>
        <dbReference type="ChEBI" id="CHEBI:60033"/>
        <dbReference type="ChEBI" id="CHEBI:78435"/>
        <dbReference type="EC" id="2.4.99.28"/>
    </reaction>
</comment>
<dbReference type="GO" id="GO:0032153">
    <property type="term" value="C:cell division site"/>
    <property type="evidence" value="ECO:0007669"/>
    <property type="project" value="TreeGrafter"/>
</dbReference>
<feature type="transmembrane region" description="Helical" evidence="17">
    <location>
        <begin position="101"/>
        <end position="120"/>
    </location>
</feature>
<feature type="transmembrane region" description="Helical" evidence="17">
    <location>
        <begin position="169"/>
        <end position="186"/>
    </location>
</feature>
<comment type="similarity">
    <text evidence="11">Belongs to the SEDS family. FtsW subfamily.</text>
</comment>
<dbReference type="PANTHER" id="PTHR30474:SF2">
    <property type="entry name" value="PEPTIDOGLYCAN GLYCOSYLTRANSFERASE FTSW-RELATED"/>
    <property type="match status" value="1"/>
</dbReference>
<feature type="transmembrane region" description="Helical" evidence="17">
    <location>
        <begin position="215"/>
        <end position="234"/>
    </location>
</feature>
<comment type="caution">
    <text evidence="18">The sequence shown here is derived from an EMBL/GenBank/DDBJ whole genome shotgun (WGS) entry which is preliminary data.</text>
</comment>
<dbReference type="RefSeq" id="WP_006418032.1">
    <property type="nucleotide sequence ID" value="NZ_AENN01000011.1"/>
</dbReference>
<evidence type="ECO:0000256" key="16">
    <source>
        <dbReference type="ARBA" id="ARBA00049966"/>
    </source>
</evidence>
<proteinExistence type="inferred from homology"/>
<dbReference type="EC" id="2.4.99.28" evidence="14"/>
<dbReference type="Proteomes" id="UP000005990">
    <property type="component" value="Unassembled WGS sequence"/>
</dbReference>
<dbReference type="GO" id="GO:0009252">
    <property type="term" value="P:peptidoglycan biosynthetic process"/>
    <property type="evidence" value="ECO:0007669"/>
    <property type="project" value="UniProtKB-KW"/>
</dbReference>
<accession>E4KNG0</accession>
<dbReference type="GO" id="GO:0008360">
    <property type="term" value="P:regulation of cell shape"/>
    <property type="evidence" value="ECO:0007669"/>
    <property type="project" value="UniProtKB-KW"/>
</dbReference>
<feature type="transmembrane region" description="Helical" evidence="17">
    <location>
        <begin position="342"/>
        <end position="366"/>
    </location>
</feature>
<evidence type="ECO:0000256" key="8">
    <source>
        <dbReference type="ARBA" id="ARBA00023136"/>
    </source>
</evidence>
<keyword evidence="4 17" id="KW-0812">Transmembrane</keyword>
<evidence type="ECO:0000256" key="5">
    <source>
        <dbReference type="ARBA" id="ARBA00022960"/>
    </source>
</evidence>
<gene>
    <name evidence="18" type="ORF">HMPREF9257_0322</name>
</gene>
<evidence type="ECO:0000256" key="14">
    <source>
        <dbReference type="ARBA" id="ARBA00044770"/>
    </source>
</evidence>
<evidence type="ECO:0000256" key="6">
    <source>
        <dbReference type="ARBA" id="ARBA00022984"/>
    </source>
</evidence>
<sequence>MNQETPHNKMPVGALIRTYGYKLKDKVKYFDIPLLLVTFVLIIFGLIMITSATSGTSITGEINQPWAFLKPQLFSVGLGLVIFLIMMAVPQQWLANPLLHLLALGIVFLLLIYTAFAGEVRNGAKSWIQVGSFSLQISEYLKPIAVLVYAWVLAKLSEEVRLFKTQHLVLFRWSIVGLSILCLFLIALQPDFGMVAIILAIIIIMILVSKVSLKINLALLGIGGLAYAGLLIYFSNYQGQSDSYQINRFLAMVNPFNFRQGIGYQLVNGYYAMSRGGWFGVGLGQGQMKNGLLPEIQTDFIFAHIGEELGIFGLAFLLGLFAFLLYRLFYWAGQAQSQFSSLVLFGLGVLFFIQITVNVGGVLGLIPLTGVTLPFISYGGSSVLNFMLTLALAQKMIYTEKRSRKPEINVVYSRYQGGKS</sequence>
<dbReference type="GO" id="GO:0005886">
    <property type="term" value="C:plasma membrane"/>
    <property type="evidence" value="ECO:0007669"/>
    <property type="project" value="TreeGrafter"/>
</dbReference>
<dbReference type="GO" id="GO:0008955">
    <property type="term" value="F:peptidoglycan glycosyltransferase activity"/>
    <property type="evidence" value="ECO:0007669"/>
    <property type="project" value="UniProtKB-EC"/>
</dbReference>
<keyword evidence="5" id="KW-0133">Cell shape</keyword>
<feature type="transmembrane region" description="Helical" evidence="17">
    <location>
        <begin position="72"/>
        <end position="89"/>
    </location>
</feature>
<dbReference type="EMBL" id="AENN01000011">
    <property type="protein sequence ID" value="EFR31498.1"/>
    <property type="molecule type" value="Genomic_DNA"/>
</dbReference>
<dbReference type="AlphaFoldDB" id="E4KNG0"/>
<keyword evidence="7 17" id="KW-1133">Transmembrane helix</keyword>
<dbReference type="OrthoDB" id="9812661at2"/>
<evidence type="ECO:0000256" key="4">
    <source>
        <dbReference type="ARBA" id="ARBA00022692"/>
    </source>
</evidence>
<keyword evidence="6" id="KW-0573">Peptidoglycan synthesis</keyword>
<evidence type="ECO:0000256" key="11">
    <source>
        <dbReference type="ARBA" id="ARBA00038053"/>
    </source>
</evidence>
<dbReference type="eggNOG" id="COG0772">
    <property type="taxonomic scope" value="Bacteria"/>
</dbReference>
<keyword evidence="8 17" id="KW-0472">Membrane</keyword>
<evidence type="ECO:0000313" key="18">
    <source>
        <dbReference type="EMBL" id="EFR31498.1"/>
    </source>
</evidence>
<keyword evidence="19" id="KW-1185">Reference proteome</keyword>